<dbReference type="InterPro" id="IPR036928">
    <property type="entry name" value="AS_sf"/>
</dbReference>
<feature type="domain" description="Amidase" evidence="1">
    <location>
        <begin position="265"/>
        <end position="613"/>
    </location>
</feature>
<name>A0A2U3EBJ6_PURLI</name>
<proteinExistence type="predicted"/>
<dbReference type="InterPro" id="IPR023631">
    <property type="entry name" value="Amidase_dom"/>
</dbReference>
<dbReference type="PANTHER" id="PTHR11895">
    <property type="entry name" value="TRANSAMIDASE"/>
    <property type="match status" value="1"/>
</dbReference>
<gene>
    <name evidence="2" type="ORF">PCL_11969</name>
</gene>
<feature type="domain" description="Amidase" evidence="1">
    <location>
        <begin position="150"/>
        <end position="262"/>
    </location>
</feature>
<evidence type="ECO:0000313" key="2">
    <source>
        <dbReference type="EMBL" id="PWI71875.1"/>
    </source>
</evidence>
<dbReference type="PANTHER" id="PTHR11895:SF171">
    <property type="entry name" value="AMIDASE DOMAIN-CONTAINING PROTEIN"/>
    <property type="match status" value="1"/>
</dbReference>
<dbReference type="Proteomes" id="UP000245956">
    <property type="component" value="Unassembled WGS sequence"/>
</dbReference>
<protein>
    <recommendedName>
        <fullName evidence="1">Amidase domain-containing protein</fullName>
    </recommendedName>
</protein>
<evidence type="ECO:0000259" key="1">
    <source>
        <dbReference type="Pfam" id="PF01425"/>
    </source>
</evidence>
<dbReference type="Gene3D" id="3.90.1300.10">
    <property type="entry name" value="Amidase signature (AS) domain"/>
    <property type="match status" value="1"/>
</dbReference>
<sequence length="632" mass="67320">MRDDFIYYLNLRRSNRGAPHQSDNTELAQLYRRRGHSATKRAPCRVAQTSWITGAKLKHCCSSNIDLEDLQKLAAQLHVHHIDADDAGDYLTILRSFEAVANSIEDAPEYIPDALRPHPTLTPRRFWRPEVTDNRLNAWSHRCQLQSACPKNSPLAGRTVVIKDNIAVGGMPTTLGLPASAFLHSDKTGTNYPTSPIDAVVVARILAAGAVIKGTSTCESYCASPLSFTSAAGPVHNPRQHGLTAGGSSSGSAALVAAHALATGSSGQGAGLRGETVELAIGTDQAGSVRVPASFNGLYGLKPTFGLVPYTGAVSMTAMIDHLGPIAARLEDIALLLEVMAGDDGFDPRMTPQTPLRGSVKPYVQILAQQRQNTSIAPTPGKNWTVGLLKEAFAVAGVGNDVKNNIVENVTKYFGAVGASVVELSIPMHAEGPAIWTAATRPSMSQSLCQGRPLGHLAYQSPHAELKWPPGQETYETLTALNPAVVNIMLSELFARDHSKAGLAAKAHRKCFELRNAYDHAFETVDVLVAPCTPSVAMPHPPAVDDGEVRDKAVGILERLKPAVGLTCNTCPFNVTGHPSLSVPCGELPSAEAPHMMLPIGMQIIGRRWADDVVIGAAALFEAGRDACKSRP</sequence>
<dbReference type="AlphaFoldDB" id="A0A2U3EBJ6"/>
<accession>A0A2U3EBJ6</accession>
<dbReference type="InterPro" id="IPR000120">
    <property type="entry name" value="Amidase"/>
</dbReference>
<dbReference type="Pfam" id="PF01425">
    <property type="entry name" value="Amidase"/>
    <property type="match status" value="2"/>
</dbReference>
<dbReference type="GO" id="GO:0003824">
    <property type="term" value="F:catalytic activity"/>
    <property type="evidence" value="ECO:0007669"/>
    <property type="project" value="InterPro"/>
</dbReference>
<dbReference type="EMBL" id="LCWV01000007">
    <property type="protein sequence ID" value="PWI71875.1"/>
    <property type="molecule type" value="Genomic_DNA"/>
</dbReference>
<dbReference type="SUPFAM" id="SSF75304">
    <property type="entry name" value="Amidase signature (AS) enzymes"/>
    <property type="match status" value="1"/>
</dbReference>
<organism evidence="2 3">
    <name type="scientific">Purpureocillium lilacinum</name>
    <name type="common">Paecilomyces lilacinus</name>
    <dbReference type="NCBI Taxonomy" id="33203"/>
    <lineage>
        <taxon>Eukaryota</taxon>
        <taxon>Fungi</taxon>
        <taxon>Dikarya</taxon>
        <taxon>Ascomycota</taxon>
        <taxon>Pezizomycotina</taxon>
        <taxon>Sordariomycetes</taxon>
        <taxon>Hypocreomycetidae</taxon>
        <taxon>Hypocreales</taxon>
        <taxon>Ophiocordycipitaceae</taxon>
        <taxon>Purpureocillium</taxon>
    </lineage>
</organism>
<comment type="caution">
    <text evidence="2">The sequence shown here is derived from an EMBL/GenBank/DDBJ whole genome shotgun (WGS) entry which is preliminary data.</text>
</comment>
<reference evidence="2 3" key="1">
    <citation type="journal article" date="2016" name="Front. Microbiol.">
        <title>Genome and transcriptome sequences reveal the specific parasitism of the nematophagous Purpureocillium lilacinum 36-1.</title>
        <authorList>
            <person name="Xie J."/>
            <person name="Li S."/>
            <person name="Mo C."/>
            <person name="Xiao X."/>
            <person name="Peng D."/>
            <person name="Wang G."/>
            <person name="Xiao Y."/>
        </authorList>
    </citation>
    <scope>NUCLEOTIDE SEQUENCE [LARGE SCALE GENOMIC DNA]</scope>
    <source>
        <strain evidence="2 3">36-1</strain>
    </source>
</reference>
<evidence type="ECO:0000313" key="3">
    <source>
        <dbReference type="Proteomes" id="UP000245956"/>
    </source>
</evidence>